<accession>A0ACB9C445</accession>
<sequence>MPLSEFDHEEKGDALYAMELALSLEKLINEELLNLHERTMPFALDISSDDDDEPSPSNGTKNLAGGKRPKSETAVINPSKKVET</sequence>
<organism evidence="1 2">
    <name type="scientific">Arctium lappa</name>
    <name type="common">Greater burdock</name>
    <name type="synonym">Lappa major</name>
    <dbReference type="NCBI Taxonomy" id="4217"/>
    <lineage>
        <taxon>Eukaryota</taxon>
        <taxon>Viridiplantae</taxon>
        <taxon>Streptophyta</taxon>
        <taxon>Embryophyta</taxon>
        <taxon>Tracheophyta</taxon>
        <taxon>Spermatophyta</taxon>
        <taxon>Magnoliopsida</taxon>
        <taxon>eudicotyledons</taxon>
        <taxon>Gunneridae</taxon>
        <taxon>Pentapetalae</taxon>
        <taxon>asterids</taxon>
        <taxon>campanulids</taxon>
        <taxon>Asterales</taxon>
        <taxon>Asteraceae</taxon>
        <taxon>Carduoideae</taxon>
        <taxon>Cardueae</taxon>
        <taxon>Arctiinae</taxon>
        <taxon>Arctium</taxon>
    </lineage>
</organism>
<comment type="caution">
    <text evidence="1">The sequence shown here is derived from an EMBL/GenBank/DDBJ whole genome shotgun (WGS) entry which is preliminary data.</text>
</comment>
<name>A0ACB9C445_ARCLA</name>
<dbReference type="EMBL" id="CM042051">
    <property type="protein sequence ID" value="KAI3729026.1"/>
    <property type="molecule type" value="Genomic_DNA"/>
</dbReference>
<gene>
    <name evidence="1" type="ORF">L6452_17672</name>
</gene>
<reference evidence="2" key="1">
    <citation type="journal article" date="2022" name="Mol. Ecol. Resour.">
        <title>The genomes of chicory, endive, great burdock and yacon provide insights into Asteraceae palaeo-polyploidization history and plant inulin production.</title>
        <authorList>
            <person name="Fan W."/>
            <person name="Wang S."/>
            <person name="Wang H."/>
            <person name="Wang A."/>
            <person name="Jiang F."/>
            <person name="Liu H."/>
            <person name="Zhao H."/>
            <person name="Xu D."/>
            <person name="Zhang Y."/>
        </authorList>
    </citation>
    <scope>NUCLEOTIDE SEQUENCE [LARGE SCALE GENOMIC DNA]</scope>
    <source>
        <strain evidence="2">cv. Niubang</strain>
    </source>
</reference>
<evidence type="ECO:0000313" key="2">
    <source>
        <dbReference type="Proteomes" id="UP001055879"/>
    </source>
</evidence>
<reference evidence="1 2" key="2">
    <citation type="journal article" date="2022" name="Mol. Ecol. Resour.">
        <title>The genomes of chicory, endive, great burdock and yacon provide insights into Asteraceae paleo-polyploidization history and plant inulin production.</title>
        <authorList>
            <person name="Fan W."/>
            <person name="Wang S."/>
            <person name="Wang H."/>
            <person name="Wang A."/>
            <person name="Jiang F."/>
            <person name="Liu H."/>
            <person name="Zhao H."/>
            <person name="Xu D."/>
            <person name="Zhang Y."/>
        </authorList>
    </citation>
    <scope>NUCLEOTIDE SEQUENCE [LARGE SCALE GENOMIC DNA]</scope>
    <source>
        <strain evidence="2">cv. Niubang</strain>
    </source>
</reference>
<protein>
    <submittedName>
        <fullName evidence="1">Uncharacterized protein</fullName>
    </submittedName>
</protein>
<evidence type="ECO:0000313" key="1">
    <source>
        <dbReference type="EMBL" id="KAI3729026.1"/>
    </source>
</evidence>
<proteinExistence type="predicted"/>
<keyword evidence="2" id="KW-1185">Reference proteome</keyword>
<dbReference type="Proteomes" id="UP001055879">
    <property type="component" value="Linkage Group LG05"/>
</dbReference>